<gene>
    <name evidence="2" type="ORF">GH984_03295</name>
</gene>
<comment type="caution">
    <text evidence="2">The sequence shown here is derived from an EMBL/GenBank/DDBJ whole genome shotgun (WGS) entry which is preliminary data.</text>
</comment>
<evidence type="ECO:0000313" key="3">
    <source>
        <dbReference type="Proteomes" id="UP000433788"/>
    </source>
</evidence>
<dbReference type="AlphaFoldDB" id="A0A6N7QMU4"/>
<proteinExistence type="predicted"/>
<feature type="transmembrane region" description="Helical" evidence="1">
    <location>
        <begin position="6"/>
        <end position="29"/>
    </location>
</feature>
<keyword evidence="1" id="KW-0812">Transmembrane</keyword>
<accession>A0A6N7QMU4</accession>
<feature type="transmembrane region" description="Helical" evidence="1">
    <location>
        <begin position="120"/>
        <end position="140"/>
    </location>
</feature>
<evidence type="ECO:0000313" key="2">
    <source>
        <dbReference type="EMBL" id="MRH77721.1"/>
    </source>
</evidence>
<protein>
    <submittedName>
        <fullName evidence="2">Uncharacterized protein</fullName>
    </submittedName>
</protein>
<dbReference type="Proteomes" id="UP000433788">
    <property type="component" value="Unassembled WGS sequence"/>
</dbReference>
<keyword evidence="1" id="KW-0472">Membrane</keyword>
<sequence length="168" mass="18484">MNTLIAIGHIIGCITVVLSISAVAALLTIRFQNKAADKAFYEVCLQAGIPIEKAEEPDNANHILKVQLDKFSPDYFQNRLSNFIGVLVTVLVVTQSMVLLGVTGVVIWNTITDSLSNAKWIWTLLPLQLAFILLNLLIYVMTSLLTGRTPGQAKSVRSTLLQYAQQNL</sequence>
<keyword evidence="1" id="KW-1133">Transmembrane helix</keyword>
<organism evidence="2 3">
    <name type="scientific">Spiribacter salilacus</name>
    <dbReference type="NCBI Taxonomy" id="2664894"/>
    <lineage>
        <taxon>Bacteria</taxon>
        <taxon>Pseudomonadati</taxon>
        <taxon>Pseudomonadota</taxon>
        <taxon>Gammaproteobacteria</taxon>
        <taxon>Chromatiales</taxon>
        <taxon>Ectothiorhodospiraceae</taxon>
        <taxon>Spiribacter</taxon>
    </lineage>
</organism>
<evidence type="ECO:0000256" key="1">
    <source>
        <dbReference type="SAM" id="Phobius"/>
    </source>
</evidence>
<dbReference type="RefSeq" id="WP_153718796.1">
    <property type="nucleotide sequence ID" value="NZ_WJPP01000002.1"/>
</dbReference>
<name>A0A6N7QMU4_9GAMM</name>
<feature type="transmembrane region" description="Helical" evidence="1">
    <location>
        <begin position="83"/>
        <end position="108"/>
    </location>
</feature>
<keyword evidence="3" id="KW-1185">Reference proteome</keyword>
<reference evidence="2 3" key="1">
    <citation type="submission" date="2019-11" db="EMBL/GenBank/DDBJ databases">
        <authorList>
            <person name="Zhang X.Y."/>
        </authorList>
    </citation>
    <scope>NUCLEOTIDE SEQUENCE [LARGE SCALE GENOMIC DNA]</scope>
    <source>
        <strain evidence="2 3">C176</strain>
    </source>
</reference>
<dbReference type="EMBL" id="WJPP01000002">
    <property type="protein sequence ID" value="MRH77721.1"/>
    <property type="molecule type" value="Genomic_DNA"/>
</dbReference>